<dbReference type="SUPFAM" id="SSF51735">
    <property type="entry name" value="NAD(P)-binding Rossmann-fold domains"/>
    <property type="match status" value="1"/>
</dbReference>
<evidence type="ECO:0000313" key="4">
    <source>
        <dbReference type="EMBL" id="SEF75142.1"/>
    </source>
</evidence>
<name>A0A1H5UJD1_9EURY</name>
<dbReference type="RefSeq" id="WP_103990385.1">
    <property type="nucleotide sequence ID" value="NZ_CP031311.1"/>
</dbReference>
<feature type="compositionally biased region" description="Low complexity" evidence="1">
    <location>
        <begin position="11"/>
        <end position="26"/>
    </location>
</feature>
<evidence type="ECO:0000313" key="6">
    <source>
        <dbReference type="Proteomes" id="UP000296733"/>
    </source>
</evidence>
<dbReference type="InterPro" id="IPR036291">
    <property type="entry name" value="NAD(P)-bd_dom_sf"/>
</dbReference>
<reference evidence="4 5" key="1">
    <citation type="submission" date="2016-10" db="EMBL/GenBank/DDBJ databases">
        <authorList>
            <person name="de Groot N.N."/>
        </authorList>
    </citation>
    <scope>NUCLEOTIDE SEQUENCE [LARGE SCALE GENOMIC DNA]</scope>
    <source>
        <strain evidence="4 5">CGMCC 1.10331</strain>
    </source>
</reference>
<dbReference type="EMBL" id="CP031311">
    <property type="protein sequence ID" value="QCC47012.1"/>
    <property type="molecule type" value="Genomic_DNA"/>
</dbReference>
<gene>
    <name evidence="3" type="ORF">DV707_04635</name>
    <name evidence="4" type="ORF">SAMN04488133_0624</name>
</gene>
<evidence type="ECO:0000313" key="3">
    <source>
        <dbReference type="EMBL" id="QCC47012.1"/>
    </source>
</evidence>
<keyword evidence="5" id="KW-1185">Reference proteome</keyword>
<dbReference type="InterPro" id="IPR005097">
    <property type="entry name" value="Sacchrp_dh_NADP-bd"/>
</dbReference>
<accession>A0A1H5UJD1</accession>
<feature type="compositionally biased region" description="Basic and acidic residues" evidence="1">
    <location>
        <begin position="1"/>
        <end position="10"/>
    </location>
</feature>
<dbReference type="Proteomes" id="UP000296733">
    <property type="component" value="Chromosome"/>
</dbReference>
<evidence type="ECO:0000259" key="2">
    <source>
        <dbReference type="Pfam" id="PF03435"/>
    </source>
</evidence>
<proteinExistence type="predicted"/>
<feature type="domain" description="Saccharopine dehydrogenase NADP binding" evidence="2">
    <location>
        <begin position="43"/>
        <end position="158"/>
    </location>
</feature>
<dbReference type="AlphaFoldDB" id="A0A1H5UJD1"/>
<dbReference type="Proteomes" id="UP000236740">
    <property type="component" value="Unassembled WGS sequence"/>
</dbReference>
<dbReference type="GeneID" id="39857348"/>
<dbReference type="Pfam" id="PF03435">
    <property type="entry name" value="Sacchrp_dh_NADP"/>
    <property type="match status" value="1"/>
</dbReference>
<reference evidence="3 6" key="2">
    <citation type="journal article" date="2019" name="Nat. Commun.">
        <title>A new type of DNA phosphorothioation-based antiviral system in archaea.</title>
        <authorList>
            <person name="Xiong L."/>
            <person name="Liu S."/>
            <person name="Chen S."/>
            <person name="Xiao Y."/>
            <person name="Zhu B."/>
            <person name="Gao Y."/>
            <person name="Zhang Y."/>
            <person name="Chen B."/>
            <person name="Luo J."/>
            <person name="Deng Z."/>
            <person name="Chen X."/>
            <person name="Wang L."/>
            <person name="Chen S."/>
        </authorList>
    </citation>
    <scope>NUCLEOTIDE SEQUENCE [LARGE SCALE GENOMIC DNA]</scope>
    <source>
        <strain evidence="3 6">CGMCC 1.10331</strain>
    </source>
</reference>
<feature type="region of interest" description="Disordered" evidence="1">
    <location>
        <begin position="1"/>
        <end position="38"/>
    </location>
</feature>
<dbReference type="KEGG" id="hlm:DV707_04635"/>
<protein>
    <submittedName>
        <fullName evidence="3">Saccharopine dehydrogenase</fullName>
    </submittedName>
</protein>
<organism evidence="4 5">
    <name type="scientific">Halobellus limi</name>
    <dbReference type="NCBI Taxonomy" id="699433"/>
    <lineage>
        <taxon>Archaea</taxon>
        <taxon>Methanobacteriati</taxon>
        <taxon>Methanobacteriota</taxon>
        <taxon>Stenosarchaea group</taxon>
        <taxon>Halobacteria</taxon>
        <taxon>Halobacteriales</taxon>
        <taxon>Haloferacaceae</taxon>
        <taxon>Halobellus</taxon>
    </lineage>
</organism>
<dbReference type="Gene3D" id="3.40.50.720">
    <property type="entry name" value="NAD(P)-binding Rossmann-like Domain"/>
    <property type="match status" value="1"/>
</dbReference>
<evidence type="ECO:0000256" key="1">
    <source>
        <dbReference type="SAM" id="MobiDB-lite"/>
    </source>
</evidence>
<dbReference type="OrthoDB" id="194971at2157"/>
<dbReference type="PANTHER" id="PTHR43781:SF1">
    <property type="entry name" value="SACCHAROPINE DEHYDROGENASE"/>
    <property type="match status" value="1"/>
</dbReference>
<dbReference type="EMBL" id="FNVN01000001">
    <property type="protein sequence ID" value="SEF75142.1"/>
    <property type="molecule type" value="Genomic_DNA"/>
</dbReference>
<evidence type="ECO:0000313" key="5">
    <source>
        <dbReference type="Proteomes" id="UP000236740"/>
    </source>
</evidence>
<dbReference type="PANTHER" id="PTHR43781">
    <property type="entry name" value="SACCHAROPINE DEHYDROGENASE"/>
    <property type="match status" value="1"/>
</dbReference>
<feature type="compositionally biased region" description="Acidic residues" evidence="1">
    <location>
        <begin position="27"/>
        <end position="37"/>
    </location>
</feature>
<sequence>MSESGSRSDADSVSSADSDTDGSPADSDADDSPADPDADTRLLVYGAYGYTGRLIVEAAVERGLDPVVAGRDVTKTRGVATAQGLRARTFPVEDAAAHLGDVDAVLNCAGPFAETADAMADACIECGTHYLDITGELAVFERIRRRGADAAEAGVTLLPGVGFDVVPTDCLAAHLHRRLPEATHLSLALEADGGVSPGTLKTVLADLGSGGAVRRDGRLRHERVGARTRVVDFGDGLRRAVSIPWGDVSTAYHTTGVPNVDVYLSLPANARRAVALSAYAGRALDGDALQRGLSWLVDRYVDGPDAETRSTGEARVWGEARSADDRVVSRLRTPETYRLTVQTALLTATKVLDGEAPAGYQTPAGAFGPDLILEVPGVERVDLESDEVVERTAGAGTSRPAE</sequence>